<dbReference type="eggNOG" id="ENOG502ZXPR">
    <property type="taxonomic scope" value="Bacteria"/>
</dbReference>
<dbReference type="InterPro" id="IPR015000">
    <property type="entry name" value="EipB-like"/>
</dbReference>
<dbReference type="HOGENOM" id="CLU_064490_0_0_5"/>
<proteinExistence type="predicted"/>
<evidence type="ECO:0000256" key="1">
    <source>
        <dbReference type="SAM" id="SignalP"/>
    </source>
</evidence>
<reference evidence="2" key="1">
    <citation type="submission" date="2006-06" db="EMBL/GenBank/DDBJ databases">
        <title>Complete sequence of chromosome of Chelativorans sp. BNC1.</title>
        <authorList>
            <consortium name="US DOE Joint Genome Institute"/>
            <person name="Copeland A."/>
            <person name="Lucas S."/>
            <person name="Lapidus A."/>
            <person name="Barry K."/>
            <person name="Detter J.C."/>
            <person name="Glavina del Rio T."/>
            <person name="Hammon N."/>
            <person name="Israni S."/>
            <person name="Dalin E."/>
            <person name="Tice H."/>
            <person name="Pitluck S."/>
            <person name="Chertkov O."/>
            <person name="Brettin T."/>
            <person name="Bruce D."/>
            <person name="Han C."/>
            <person name="Tapia R."/>
            <person name="Gilna P."/>
            <person name="Schmutz J."/>
            <person name="Larimer F."/>
            <person name="Land M."/>
            <person name="Hauser L."/>
            <person name="Kyrpides N."/>
            <person name="Mikhailova N."/>
            <person name="Richardson P."/>
        </authorList>
    </citation>
    <scope>NUCLEOTIDE SEQUENCE</scope>
    <source>
        <strain evidence="2">BNC1</strain>
    </source>
</reference>
<accession>Q11IJ9</accession>
<dbReference type="EMBL" id="CP000390">
    <property type="protein sequence ID" value="ABG62776.1"/>
    <property type="molecule type" value="Genomic_DNA"/>
</dbReference>
<protein>
    <recommendedName>
        <fullName evidence="3">ATP-binding protein</fullName>
    </recommendedName>
</protein>
<dbReference type="KEGG" id="mes:Meso_1380"/>
<name>Q11IJ9_CHESB</name>
<evidence type="ECO:0008006" key="3">
    <source>
        <dbReference type="Google" id="ProtNLM"/>
    </source>
</evidence>
<feature type="signal peptide" evidence="1">
    <location>
        <begin position="1"/>
        <end position="23"/>
    </location>
</feature>
<feature type="chain" id="PRO_5004180285" description="ATP-binding protein" evidence="1">
    <location>
        <begin position="24"/>
        <end position="278"/>
    </location>
</feature>
<sequence length="278" mass="30889" precursor="true">MRLSRLALIFVSTLSATIGAASAQPLMPHRAVYDLALLETSDETDIDGLTGRWVFEFSGSDCEGYTLKSRIVMRFETAEGPNLVDQQVTSFESSDSKTLRFVTKSFVDEQPESEVRGTAKLDANNTIVSYEQPEATEKKFAPTLFPTAQLRELLEKAQAGQRFYETAIFDGTEFADQAVQVSIVVGDPKAVEGDDPERKALGSLAEDKFRPVTAAYFNGTEDDEEKGEETSDYNVSFKLHEGGVQRDMVIRYAEYSMTAKLVDLTVFDPQPCEPEEKN</sequence>
<keyword evidence="1" id="KW-0732">Signal</keyword>
<gene>
    <name evidence="2" type="ordered locus">Meso_1380</name>
</gene>
<dbReference type="Pfam" id="PF08904">
    <property type="entry name" value="EipB_like"/>
    <property type="match status" value="1"/>
</dbReference>
<dbReference type="OrthoDB" id="9815514at2"/>
<dbReference type="AlphaFoldDB" id="Q11IJ9"/>
<dbReference type="STRING" id="266779.Meso_1380"/>
<evidence type="ECO:0000313" key="2">
    <source>
        <dbReference type="EMBL" id="ABG62776.1"/>
    </source>
</evidence>
<organism evidence="2">
    <name type="scientific">Chelativorans sp. (strain BNC1)</name>
    <dbReference type="NCBI Taxonomy" id="266779"/>
    <lineage>
        <taxon>Bacteria</taxon>
        <taxon>Pseudomonadati</taxon>
        <taxon>Pseudomonadota</taxon>
        <taxon>Alphaproteobacteria</taxon>
        <taxon>Hyphomicrobiales</taxon>
        <taxon>Phyllobacteriaceae</taxon>
        <taxon>Chelativorans</taxon>
    </lineage>
</organism>